<dbReference type="PhylomeDB" id="A7T781"/>
<sequence length="246" mass="28357">MMKFAILIGRIFNLKIHRHFPVLIPKSKTDQLSSGSTVVIAKADSAGDKAFATGPDDFMPETNLEDKTDDDVPITEDVNEQESDPNQYHMRGGINLIKRKRPKIIHSVRFNREKDPENFFREQLMLFTPWRKEDIDLQGDSQSFEERFEQLSDSILCNREPYEYHSEILDKALADIIVEQGDNIGDNVAPNSEHVNEQDRAIKEKPSELFSSFDPGKNKQHNQYDLLDDIGIFPRCLSIRLLYFAV</sequence>
<name>A7T781_NEMVE</name>
<gene>
    <name evidence="2" type="ORF">NEMVEDRAFT_v1g223280</name>
</gene>
<dbReference type="AlphaFoldDB" id="A7T781"/>
<dbReference type="EMBL" id="DS471927">
    <property type="protein sequence ID" value="EDO28171.1"/>
    <property type="molecule type" value="Genomic_DNA"/>
</dbReference>
<evidence type="ECO:0000313" key="3">
    <source>
        <dbReference type="Proteomes" id="UP000001593"/>
    </source>
</evidence>
<keyword evidence="3" id="KW-1185">Reference proteome</keyword>
<proteinExistence type="predicted"/>
<dbReference type="Proteomes" id="UP000001593">
    <property type="component" value="Unassembled WGS sequence"/>
</dbReference>
<accession>A7T781</accession>
<protein>
    <submittedName>
        <fullName evidence="2">Uncharacterized protein</fullName>
    </submittedName>
</protein>
<dbReference type="HOGENOM" id="CLU_1130242_0_0_1"/>
<evidence type="ECO:0000313" key="2">
    <source>
        <dbReference type="EMBL" id="EDO28171.1"/>
    </source>
</evidence>
<dbReference type="eggNOG" id="ENOG502S67N">
    <property type="taxonomic scope" value="Eukaryota"/>
</dbReference>
<feature type="region of interest" description="Disordered" evidence="1">
    <location>
        <begin position="52"/>
        <end position="71"/>
    </location>
</feature>
<dbReference type="STRING" id="45351.A7T781"/>
<organism evidence="2 3">
    <name type="scientific">Nematostella vectensis</name>
    <name type="common">Starlet sea anemone</name>
    <dbReference type="NCBI Taxonomy" id="45351"/>
    <lineage>
        <taxon>Eukaryota</taxon>
        <taxon>Metazoa</taxon>
        <taxon>Cnidaria</taxon>
        <taxon>Anthozoa</taxon>
        <taxon>Hexacorallia</taxon>
        <taxon>Actiniaria</taxon>
        <taxon>Edwardsiidae</taxon>
        <taxon>Nematostella</taxon>
    </lineage>
</organism>
<dbReference type="InParanoid" id="A7T781"/>
<reference evidence="2 3" key="1">
    <citation type="journal article" date="2007" name="Science">
        <title>Sea anemone genome reveals ancestral eumetazoan gene repertoire and genomic organization.</title>
        <authorList>
            <person name="Putnam N.H."/>
            <person name="Srivastava M."/>
            <person name="Hellsten U."/>
            <person name="Dirks B."/>
            <person name="Chapman J."/>
            <person name="Salamov A."/>
            <person name="Terry A."/>
            <person name="Shapiro H."/>
            <person name="Lindquist E."/>
            <person name="Kapitonov V.V."/>
            <person name="Jurka J."/>
            <person name="Genikhovich G."/>
            <person name="Grigoriev I.V."/>
            <person name="Lucas S.M."/>
            <person name="Steele R.E."/>
            <person name="Finnerty J.R."/>
            <person name="Technau U."/>
            <person name="Martindale M.Q."/>
            <person name="Rokhsar D.S."/>
        </authorList>
    </citation>
    <scope>NUCLEOTIDE SEQUENCE [LARGE SCALE GENOMIC DNA]</scope>
    <source>
        <strain evidence="3">CH2 X CH6</strain>
    </source>
</reference>
<evidence type="ECO:0000256" key="1">
    <source>
        <dbReference type="SAM" id="MobiDB-lite"/>
    </source>
</evidence>